<sequence length="93" mass="10721">MDDSEHSVRWLGPGNLFRGRHTDCYALPWPCRNRDRVLQHQRHARMWPPDGGDRNRGPRNADGLNHGFDCFGDRECCLACCIETVRISLTGDR</sequence>
<gene>
    <name evidence="1" type="ORF">UFOPK3164_01202</name>
</gene>
<accession>A0A6J7AG70</accession>
<organism evidence="1">
    <name type="scientific">freshwater metagenome</name>
    <dbReference type="NCBI Taxonomy" id="449393"/>
    <lineage>
        <taxon>unclassified sequences</taxon>
        <taxon>metagenomes</taxon>
        <taxon>ecological metagenomes</taxon>
    </lineage>
</organism>
<evidence type="ECO:0000313" key="1">
    <source>
        <dbReference type="EMBL" id="CAB4831249.1"/>
    </source>
</evidence>
<dbReference type="EMBL" id="CAFABE010000058">
    <property type="protein sequence ID" value="CAB4831249.1"/>
    <property type="molecule type" value="Genomic_DNA"/>
</dbReference>
<dbReference type="AlphaFoldDB" id="A0A6J7AG70"/>
<name>A0A6J7AG70_9ZZZZ</name>
<protein>
    <submittedName>
        <fullName evidence="1">Unannotated protein</fullName>
    </submittedName>
</protein>
<proteinExistence type="predicted"/>
<reference evidence="1" key="1">
    <citation type="submission" date="2020-05" db="EMBL/GenBank/DDBJ databases">
        <authorList>
            <person name="Chiriac C."/>
            <person name="Salcher M."/>
            <person name="Ghai R."/>
            <person name="Kavagutti S V."/>
        </authorList>
    </citation>
    <scope>NUCLEOTIDE SEQUENCE</scope>
</reference>